<dbReference type="STRING" id="512564.MCRO_0210"/>
<evidence type="ECO:0000313" key="2">
    <source>
        <dbReference type="Proteomes" id="UP000001845"/>
    </source>
</evidence>
<reference evidence="2" key="1">
    <citation type="submission" date="2010-03" db="EMBL/GenBank/DDBJ databases">
        <title>The complete genome of Mycoplasma crocodyli MP145.</title>
        <authorList>
            <person name="Glass J.I."/>
            <person name="Durkin A.S."/>
            <person name="Hostetler J."/>
            <person name="Jackson J."/>
            <person name="Johnson J."/>
            <person name="May M.A."/>
            <person name="Paralanov V."/>
            <person name="Radune D."/>
            <person name="Szczypinski B."/>
            <person name="Brown D.R."/>
        </authorList>
    </citation>
    <scope>NUCLEOTIDE SEQUENCE [LARGE SCALE GENOMIC DNA]</scope>
    <source>
        <strain evidence="2">ATCC 51981 / MP145</strain>
    </source>
</reference>
<reference evidence="1 2" key="3">
    <citation type="journal article" date="2011" name="J. Bacteriol.">
        <title>Genome sequences of Mycoplasma alligatoris A21JP2T and Mycoplasma crocodyli MP145T.</title>
        <authorList>
            <person name="Brown D.R."/>
            <person name="Farmerie W.G."/>
            <person name="May M."/>
            <person name="Benders G.A."/>
            <person name="Durkin A.S."/>
            <person name="Hlavinka K."/>
            <person name="Hostetler J."/>
            <person name="Jackson J."/>
            <person name="Johnson J."/>
            <person name="Miller R.H."/>
            <person name="Paralanov V."/>
            <person name="Radune D."/>
            <person name="Szczypinski B."/>
            <person name="Glass J.I."/>
        </authorList>
    </citation>
    <scope>NUCLEOTIDE SEQUENCE [LARGE SCALE GENOMIC DNA]</scope>
    <source>
        <strain evidence="2">ATCC 51981 / MP145</strain>
    </source>
</reference>
<reference key="2">
    <citation type="submission" date="2010-03" db="EMBL/GenBank/DDBJ databases">
        <authorList>
            <person name="Ma Z."/>
            <person name="Wang X."/>
            <person name="Liu H."/>
        </authorList>
    </citation>
    <scope>NUCLEOTIDE SEQUENCE</scope>
    <source>
        <strain>MP145</strain>
    </source>
</reference>
<dbReference type="KEGG" id="mcd:MCRO_0210"/>
<dbReference type="EMBL" id="CP001991">
    <property type="protein sequence ID" value="ADE19669.1"/>
    <property type="molecule type" value="Genomic_DNA"/>
</dbReference>
<dbReference type="AlphaFoldDB" id="D5E521"/>
<keyword evidence="2" id="KW-1185">Reference proteome</keyword>
<accession>D5E521</accession>
<evidence type="ECO:0000313" key="1">
    <source>
        <dbReference type="EMBL" id="ADE19669.1"/>
    </source>
</evidence>
<proteinExistence type="predicted"/>
<protein>
    <submittedName>
        <fullName evidence="1">Uncharacterized protein</fullName>
    </submittedName>
</protein>
<name>D5E521_MYCCM</name>
<dbReference type="eggNOG" id="ENOG5032F0N">
    <property type="taxonomic scope" value="Bacteria"/>
</dbReference>
<dbReference type="HOGENOM" id="CLU_532981_0_0_14"/>
<sequence length="511" mass="60995">MSILLVFFIIFFIRKLIIKNFNERLKQERKVINLKTQSCFNINTRFENLSKQQIGYKDIYRNVNIAYNEVNKILYKITEDLDFYKTNSKKKFNWKFVKSYKNSISSFKMAYERIDTFMKLSEKLNEKWNLVDDSWSIILESIIQINNYLTSHEKLLKNTGPEFYKKIGNISKKLTEVNSRKTQTSFEIIDGQINSIKEELLQVIEFIDSLMSFEWILYDHLTKLIENLRGDEVYQELKNLLINLQTNIATYEYSNFTSKILFIYRYIYDYHNNNINSSKLNELLIKNKEIFEKLYNQISGYEETINQNKKIANSININEYIESYKKIETKIKTYQDLEIFLIKSFDIYNWVIGLPLKKSNEKECDEDISKKSEYLKNLFFEISASSLIPNDDKSELLKNEVHDSFVTYNKLLKTYLNDKKHENWLLLNKSTKELQDGMKELIHIISDNTAYKEMYDFLAEKIANSNKKKKNESEQERAQLLYECNLLQDLNDYKSAYHKLSTFIKNKGNNV</sequence>
<organism evidence="1 2">
    <name type="scientific">Mycoplasma crocodyli (strain ATCC 51981 / MP145)</name>
    <dbReference type="NCBI Taxonomy" id="512564"/>
    <lineage>
        <taxon>Bacteria</taxon>
        <taxon>Bacillati</taxon>
        <taxon>Mycoplasmatota</taxon>
        <taxon>Mollicutes</taxon>
        <taxon>Mycoplasmataceae</taxon>
        <taxon>Mycoplasma</taxon>
    </lineage>
</organism>
<gene>
    <name evidence="1" type="ordered locus">MCRO_0210</name>
</gene>
<dbReference type="Proteomes" id="UP000001845">
    <property type="component" value="Chromosome"/>
</dbReference>